<protein>
    <submittedName>
        <fullName evidence="2">DNA polymerase III</fullName>
    </submittedName>
</protein>
<dbReference type="Proteomes" id="UP000239649">
    <property type="component" value="Unassembled WGS sequence"/>
</dbReference>
<keyword evidence="3" id="KW-1185">Reference proteome</keyword>
<dbReference type="EMBL" id="LHPF02000007">
    <property type="protein sequence ID" value="PSC73473.1"/>
    <property type="molecule type" value="Genomic_DNA"/>
</dbReference>
<feature type="compositionally biased region" description="Low complexity" evidence="1">
    <location>
        <begin position="59"/>
        <end position="69"/>
    </location>
</feature>
<dbReference type="AlphaFoldDB" id="A0A2P6VHA8"/>
<feature type="region of interest" description="Disordered" evidence="1">
    <location>
        <begin position="1"/>
        <end position="101"/>
    </location>
</feature>
<sequence length="101" mass="10496">MSGQQEQAKDWARLWEEEERREIHSGMAGPSMWNLESEAVTQTGKVSPKAAAAERKDFAASPRAAARAGGDSGTGGAAAGTPDELPLPLAATTDKFPDAAA</sequence>
<evidence type="ECO:0000313" key="2">
    <source>
        <dbReference type="EMBL" id="PSC73473.1"/>
    </source>
</evidence>
<name>A0A2P6VHA8_9CHLO</name>
<evidence type="ECO:0000313" key="3">
    <source>
        <dbReference type="Proteomes" id="UP000239649"/>
    </source>
</evidence>
<proteinExistence type="predicted"/>
<feature type="compositionally biased region" description="Basic and acidic residues" evidence="1">
    <location>
        <begin position="7"/>
        <end position="24"/>
    </location>
</feature>
<organism evidence="2 3">
    <name type="scientific">Micractinium conductrix</name>
    <dbReference type="NCBI Taxonomy" id="554055"/>
    <lineage>
        <taxon>Eukaryota</taxon>
        <taxon>Viridiplantae</taxon>
        <taxon>Chlorophyta</taxon>
        <taxon>core chlorophytes</taxon>
        <taxon>Trebouxiophyceae</taxon>
        <taxon>Chlorellales</taxon>
        <taxon>Chlorellaceae</taxon>
        <taxon>Chlorella clade</taxon>
        <taxon>Micractinium</taxon>
    </lineage>
</organism>
<gene>
    <name evidence="2" type="ORF">C2E20_3297</name>
</gene>
<comment type="caution">
    <text evidence="2">The sequence shown here is derived from an EMBL/GenBank/DDBJ whole genome shotgun (WGS) entry which is preliminary data.</text>
</comment>
<evidence type="ECO:0000256" key="1">
    <source>
        <dbReference type="SAM" id="MobiDB-lite"/>
    </source>
</evidence>
<reference evidence="2 3" key="1">
    <citation type="journal article" date="2018" name="Plant J.">
        <title>Genome sequences of Chlorella sorokiniana UTEX 1602 and Micractinium conductrix SAG 241.80: implications to maltose excretion by a green alga.</title>
        <authorList>
            <person name="Arriola M.B."/>
            <person name="Velmurugan N."/>
            <person name="Zhang Y."/>
            <person name="Plunkett M.H."/>
            <person name="Hondzo H."/>
            <person name="Barney B.M."/>
        </authorList>
    </citation>
    <scope>NUCLEOTIDE SEQUENCE [LARGE SCALE GENOMIC DNA]</scope>
    <source>
        <strain evidence="2 3">SAG 241.80</strain>
    </source>
</reference>
<accession>A0A2P6VHA8</accession>